<evidence type="ECO:0000256" key="11">
    <source>
        <dbReference type="SAM" id="MobiDB-lite"/>
    </source>
</evidence>
<keyword evidence="6 10" id="KW-1133">Transmembrane helix</keyword>
<feature type="transmembrane region" description="Helical" evidence="10">
    <location>
        <begin position="191"/>
        <end position="211"/>
    </location>
</feature>
<evidence type="ECO:0000313" key="12">
    <source>
        <dbReference type="EMBL" id="KAK4137152.1"/>
    </source>
</evidence>
<dbReference type="AlphaFoldDB" id="A0AAN6ZG46"/>
<dbReference type="Pfam" id="PF01151">
    <property type="entry name" value="ELO"/>
    <property type="match status" value="1"/>
</dbReference>
<evidence type="ECO:0000313" key="13">
    <source>
        <dbReference type="Proteomes" id="UP001304895"/>
    </source>
</evidence>
<dbReference type="GO" id="GO:0034626">
    <property type="term" value="P:fatty acid elongation, polyunsaturated fatty acid"/>
    <property type="evidence" value="ECO:0007669"/>
    <property type="project" value="TreeGrafter"/>
</dbReference>
<proteinExistence type="inferred from homology"/>
<dbReference type="PANTHER" id="PTHR11157:SF169">
    <property type="entry name" value="ELONGATION OF FATTY ACIDS PROTEIN"/>
    <property type="match status" value="1"/>
</dbReference>
<keyword evidence="4 10" id="KW-0812">Transmembrane</keyword>
<name>A0AAN6ZG46_9PEZI</name>
<feature type="transmembrane region" description="Helical" evidence="10">
    <location>
        <begin position="286"/>
        <end position="307"/>
    </location>
</feature>
<comment type="subcellular location">
    <subcellularLocation>
        <location evidence="1">Membrane</location>
        <topology evidence="1">Multi-pass membrane protein</topology>
    </subcellularLocation>
</comment>
<dbReference type="PANTHER" id="PTHR11157">
    <property type="entry name" value="FATTY ACID ACYL TRANSFERASE-RELATED"/>
    <property type="match status" value="1"/>
</dbReference>
<keyword evidence="7 10" id="KW-0443">Lipid metabolism</keyword>
<comment type="catalytic activity">
    <reaction evidence="10">
        <text>an acyl-CoA + malonyl-CoA + H(+) = a 3-oxoacyl-CoA + CO2 + CoA</text>
        <dbReference type="Rhea" id="RHEA:50252"/>
        <dbReference type="ChEBI" id="CHEBI:15378"/>
        <dbReference type="ChEBI" id="CHEBI:16526"/>
        <dbReference type="ChEBI" id="CHEBI:57287"/>
        <dbReference type="ChEBI" id="CHEBI:57384"/>
        <dbReference type="ChEBI" id="CHEBI:58342"/>
        <dbReference type="ChEBI" id="CHEBI:90726"/>
    </reaction>
    <physiologicalReaction direction="left-to-right" evidence="10">
        <dbReference type="Rhea" id="RHEA:50253"/>
    </physiologicalReaction>
</comment>
<protein>
    <recommendedName>
        <fullName evidence="10">Elongation of fatty acids protein</fullName>
        <ecNumber evidence="10">2.3.1.-</ecNumber>
    </recommendedName>
</protein>
<evidence type="ECO:0000256" key="5">
    <source>
        <dbReference type="ARBA" id="ARBA00022832"/>
    </source>
</evidence>
<dbReference type="GO" id="GO:0009922">
    <property type="term" value="F:fatty acid elongase activity"/>
    <property type="evidence" value="ECO:0007669"/>
    <property type="project" value="InterPro"/>
</dbReference>
<evidence type="ECO:0000256" key="10">
    <source>
        <dbReference type="RuleBase" id="RU361115"/>
    </source>
</evidence>
<evidence type="ECO:0000256" key="1">
    <source>
        <dbReference type="ARBA" id="ARBA00004141"/>
    </source>
</evidence>
<keyword evidence="13" id="KW-1185">Reference proteome</keyword>
<dbReference type="GO" id="GO:0034625">
    <property type="term" value="P:fatty acid elongation, monounsaturated fatty acid"/>
    <property type="evidence" value="ECO:0007669"/>
    <property type="project" value="TreeGrafter"/>
</dbReference>
<evidence type="ECO:0000256" key="3">
    <source>
        <dbReference type="ARBA" id="ARBA00022679"/>
    </source>
</evidence>
<feature type="transmembrane region" description="Helical" evidence="10">
    <location>
        <begin position="245"/>
        <end position="266"/>
    </location>
</feature>
<keyword evidence="9 10" id="KW-0275">Fatty acid biosynthesis</keyword>
<dbReference type="InterPro" id="IPR002076">
    <property type="entry name" value="ELO_fam"/>
</dbReference>
<evidence type="ECO:0000256" key="7">
    <source>
        <dbReference type="ARBA" id="ARBA00023098"/>
    </source>
</evidence>
<dbReference type="GO" id="GO:0042761">
    <property type="term" value="P:very long-chain fatty acid biosynthetic process"/>
    <property type="evidence" value="ECO:0007669"/>
    <property type="project" value="TreeGrafter"/>
</dbReference>
<comment type="caution">
    <text evidence="12">The sequence shown here is derived from an EMBL/GenBank/DDBJ whole genome shotgun (WGS) entry which is preliminary data.</text>
</comment>
<organism evidence="12 13">
    <name type="scientific">Trichocladium antarcticum</name>
    <dbReference type="NCBI Taxonomy" id="1450529"/>
    <lineage>
        <taxon>Eukaryota</taxon>
        <taxon>Fungi</taxon>
        <taxon>Dikarya</taxon>
        <taxon>Ascomycota</taxon>
        <taxon>Pezizomycotina</taxon>
        <taxon>Sordariomycetes</taxon>
        <taxon>Sordariomycetidae</taxon>
        <taxon>Sordariales</taxon>
        <taxon>Chaetomiaceae</taxon>
        <taxon>Trichocladium</taxon>
    </lineage>
</organism>
<reference evidence="12" key="2">
    <citation type="submission" date="2023-05" db="EMBL/GenBank/DDBJ databases">
        <authorList>
            <consortium name="Lawrence Berkeley National Laboratory"/>
            <person name="Steindorff A."/>
            <person name="Hensen N."/>
            <person name="Bonometti L."/>
            <person name="Westerberg I."/>
            <person name="Brannstrom I.O."/>
            <person name="Guillou S."/>
            <person name="Cros-Aarteil S."/>
            <person name="Calhoun S."/>
            <person name="Haridas S."/>
            <person name="Kuo A."/>
            <person name="Mondo S."/>
            <person name="Pangilinan J."/>
            <person name="Riley R."/>
            <person name="Labutti K."/>
            <person name="Andreopoulos B."/>
            <person name="Lipzen A."/>
            <person name="Chen C."/>
            <person name="Yanf M."/>
            <person name="Daum C."/>
            <person name="Ng V."/>
            <person name="Clum A."/>
            <person name="Ohm R."/>
            <person name="Martin F."/>
            <person name="Silar P."/>
            <person name="Natvig D."/>
            <person name="Lalanne C."/>
            <person name="Gautier V."/>
            <person name="Ament-Velasquez S.L."/>
            <person name="Kruys A."/>
            <person name="Hutchinson M.I."/>
            <person name="Powell A.J."/>
            <person name="Barry K."/>
            <person name="Miller A.N."/>
            <person name="Grigoriev I.V."/>
            <person name="Debuchy R."/>
            <person name="Gladieux P."/>
            <person name="Thoren M.H."/>
            <person name="Johannesson H."/>
        </authorList>
    </citation>
    <scope>NUCLEOTIDE SEQUENCE</scope>
    <source>
        <strain evidence="12">CBS 123565</strain>
    </source>
</reference>
<dbReference type="EC" id="2.3.1.-" evidence="10"/>
<feature type="region of interest" description="Disordered" evidence="11">
    <location>
        <begin position="421"/>
        <end position="450"/>
    </location>
</feature>
<evidence type="ECO:0000256" key="9">
    <source>
        <dbReference type="ARBA" id="ARBA00023160"/>
    </source>
</evidence>
<gene>
    <name evidence="12" type="ORF">BT67DRAFT_96471</name>
</gene>
<keyword evidence="2 10" id="KW-0444">Lipid biosynthesis</keyword>
<comment type="similarity">
    <text evidence="10">Belongs to the ELO family.</text>
</comment>
<dbReference type="Proteomes" id="UP001304895">
    <property type="component" value="Unassembled WGS sequence"/>
</dbReference>
<keyword evidence="3 10" id="KW-0808">Transferase</keyword>
<dbReference type="EMBL" id="MU853402">
    <property type="protein sequence ID" value="KAK4137152.1"/>
    <property type="molecule type" value="Genomic_DNA"/>
</dbReference>
<dbReference type="GO" id="GO:0019367">
    <property type="term" value="P:fatty acid elongation, saturated fatty acid"/>
    <property type="evidence" value="ECO:0007669"/>
    <property type="project" value="TreeGrafter"/>
</dbReference>
<dbReference type="GO" id="GO:0005789">
    <property type="term" value="C:endoplasmic reticulum membrane"/>
    <property type="evidence" value="ECO:0007669"/>
    <property type="project" value="TreeGrafter"/>
</dbReference>
<sequence>MAFESFSVSLPEASLFQFPPNPNAGFIPPPPAGSTSFAPPIDIPDHIYHAVLDPKVPLTIAAVYAVTAKVLNIYNKSTGKKPWAISKTRAFRWFVIAHNVFLAVYSAWTWWGMLGVMRRTMVSPLGPQGVAGFLDSVCQINGPAGLGNAAFYSEDTKSWQTFSPSPDGILTPEGLPSRFTGGRVWNEGLAFYGWLFYLSKFYEVFDTLIILAKGKLSSTLQTYHHAGAMLCMWAGIRYMSVPIWIFVFFNSFIHAVMYTYYTITAFKIRVPMFIKRTLTSMQITQFLVGASCAMLHSFISYTIPVIAVSQTDAAASSVSAAANRSVAAVAAGVLDSVKGAYTHQAMPCVTSNGATWAVWLNVVYLAPLTYLFVSFFIESYTRRSHNSQTRKAAARRLSNVQLAERAGWDAAKGLEREVYGESNEQAIDSDTETKKANGKTSNGRVLRSRK</sequence>
<evidence type="ECO:0000256" key="8">
    <source>
        <dbReference type="ARBA" id="ARBA00023136"/>
    </source>
</evidence>
<feature type="transmembrane region" description="Helical" evidence="10">
    <location>
        <begin position="356"/>
        <end position="377"/>
    </location>
</feature>
<keyword evidence="5 10" id="KW-0276">Fatty acid metabolism</keyword>
<dbReference type="GO" id="GO:0030148">
    <property type="term" value="P:sphingolipid biosynthetic process"/>
    <property type="evidence" value="ECO:0007669"/>
    <property type="project" value="TreeGrafter"/>
</dbReference>
<evidence type="ECO:0000256" key="4">
    <source>
        <dbReference type="ARBA" id="ARBA00022692"/>
    </source>
</evidence>
<feature type="transmembrane region" description="Helical" evidence="10">
    <location>
        <begin position="90"/>
        <end position="111"/>
    </location>
</feature>
<keyword evidence="8 10" id="KW-0472">Membrane</keyword>
<evidence type="ECO:0000256" key="2">
    <source>
        <dbReference type="ARBA" id="ARBA00022516"/>
    </source>
</evidence>
<accession>A0AAN6ZG46</accession>
<evidence type="ECO:0000256" key="6">
    <source>
        <dbReference type="ARBA" id="ARBA00022989"/>
    </source>
</evidence>
<reference evidence="12" key="1">
    <citation type="journal article" date="2023" name="Mol. Phylogenet. Evol.">
        <title>Genome-scale phylogeny and comparative genomics of the fungal order Sordariales.</title>
        <authorList>
            <person name="Hensen N."/>
            <person name="Bonometti L."/>
            <person name="Westerberg I."/>
            <person name="Brannstrom I.O."/>
            <person name="Guillou S."/>
            <person name="Cros-Aarteil S."/>
            <person name="Calhoun S."/>
            <person name="Haridas S."/>
            <person name="Kuo A."/>
            <person name="Mondo S."/>
            <person name="Pangilinan J."/>
            <person name="Riley R."/>
            <person name="LaButti K."/>
            <person name="Andreopoulos B."/>
            <person name="Lipzen A."/>
            <person name="Chen C."/>
            <person name="Yan M."/>
            <person name="Daum C."/>
            <person name="Ng V."/>
            <person name="Clum A."/>
            <person name="Steindorff A."/>
            <person name="Ohm R.A."/>
            <person name="Martin F."/>
            <person name="Silar P."/>
            <person name="Natvig D.O."/>
            <person name="Lalanne C."/>
            <person name="Gautier V."/>
            <person name="Ament-Velasquez S.L."/>
            <person name="Kruys A."/>
            <person name="Hutchinson M.I."/>
            <person name="Powell A.J."/>
            <person name="Barry K."/>
            <person name="Miller A.N."/>
            <person name="Grigoriev I.V."/>
            <person name="Debuchy R."/>
            <person name="Gladieux P."/>
            <person name="Hiltunen Thoren M."/>
            <person name="Johannesson H."/>
        </authorList>
    </citation>
    <scope>NUCLEOTIDE SEQUENCE</scope>
    <source>
        <strain evidence="12">CBS 123565</strain>
    </source>
</reference>